<gene>
    <name evidence="2" type="ORF">SDC9_146883</name>
</gene>
<sequence>MKKILVWAVLLGFSLNVFTPNTAHAAELEGSTFIYNLDEGGRQEFSGVTEDGEEILVVVEEVFPEQNTRNSFSLFSVANGNYRISGKKIGQWEASYYVTVSGDRLTRAYAPVASATTGSFTRTSLALLSNKKASYELAWKYGLLSTTSYLNAILGSSSISITY</sequence>
<dbReference type="AlphaFoldDB" id="A0A645EEE1"/>
<protein>
    <recommendedName>
        <fullName evidence="1">DUF5626 domain-containing protein</fullName>
    </recommendedName>
</protein>
<dbReference type="Gene3D" id="2.60.40.3860">
    <property type="match status" value="1"/>
</dbReference>
<dbReference type="EMBL" id="VSSQ01045779">
    <property type="protein sequence ID" value="MPM99689.1"/>
    <property type="molecule type" value="Genomic_DNA"/>
</dbReference>
<proteinExistence type="predicted"/>
<evidence type="ECO:0000313" key="2">
    <source>
        <dbReference type="EMBL" id="MPM99689.1"/>
    </source>
</evidence>
<organism evidence="2">
    <name type="scientific">bioreactor metagenome</name>
    <dbReference type="NCBI Taxonomy" id="1076179"/>
    <lineage>
        <taxon>unclassified sequences</taxon>
        <taxon>metagenomes</taxon>
        <taxon>ecological metagenomes</taxon>
    </lineage>
</organism>
<evidence type="ECO:0000259" key="1">
    <source>
        <dbReference type="Pfam" id="PF18540"/>
    </source>
</evidence>
<name>A0A645EEE1_9ZZZZ</name>
<dbReference type="Pfam" id="PF18540">
    <property type="entry name" value="DUF5626"/>
    <property type="match status" value="1"/>
</dbReference>
<accession>A0A645EEE1</accession>
<reference evidence="2" key="1">
    <citation type="submission" date="2019-08" db="EMBL/GenBank/DDBJ databases">
        <authorList>
            <person name="Kucharzyk K."/>
            <person name="Murdoch R.W."/>
            <person name="Higgins S."/>
            <person name="Loffler F."/>
        </authorList>
    </citation>
    <scope>NUCLEOTIDE SEQUENCE</scope>
</reference>
<dbReference type="InterPro" id="IPR040491">
    <property type="entry name" value="DUF5626"/>
</dbReference>
<feature type="domain" description="DUF5626" evidence="1">
    <location>
        <begin position="37"/>
        <end position="160"/>
    </location>
</feature>
<comment type="caution">
    <text evidence="2">The sequence shown here is derived from an EMBL/GenBank/DDBJ whole genome shotgun (WGS) entry which is preliminary data.</text>
</comment>